<evidence type="ECO:0000256" key="5">
    <source>
        <dbReference type="ARBA" id="ARBA00022847"/>
    </source>
</evidence>
<name>A0ABM3KBC1_CUCME</name>
<evidence type="ECO:0000259" key="12">
    <source>
        <dbReference type="Pfam" id="PF01490"/>
    </source>
</evidence>
<protein>
    <submittedName>
        <fullName evidence="14">Amino acid permease 3-like</fullName>
    </submittedName>
</protein>
<evidence type="ECO:0000256" key="2">
    <source>
        <dbReference type="ARBA" id="ARBA00005590"/>
    </source>
</evidence>
<evidence type="ECO:0000256" key="1">
    <source>
        <dbReference type="ARBA" id="ARBA00004127"/>
    </source>
</evidence>
<dbReference type="RefSeq" id="XP_050935078.1">
    <property type="nucleotide sequence ID" value="XM_051079121.1"/>
</dbReference>
<evidence type="ECO:0000256" key="3">
    <source>
        <dbReference type="ARBA" id="ARBA00022448"/>
    </source>
</evidence>
<feature type="transmembrane region" description="Helical" evidence="11">
    <location>
        <begin position="89"/>
        <end position="115"/>
    </location>
</feature>
<evidence type="ECO:0000256" key="4">
    <source>
        <dbReference type="ARBA" id="ARBA00022692"/>
    </source>
</evidence>
<evidence type="ECO:0000256" key="7">
    <source>
        <dbReference type="ARBA" id="ARBA00022989"/>
    </source>
</evidence>
<keyword evidence="7 11" id="KW-1133">Transmembrane helix</keyword>
<dbReference type="PANTHER" id="PTHR48017">
    <property type="entry name" value="OS05G0424000 PROTEIN-RELATED"/>
    <property type="match status" value="1"/>
</dbReference>
<keyword evidence="13" id="KW-1185">Reference proteome</keyword>
<evidence type="ECO:0000256" key="8">
    <source>
        <dbReference type="ARBA" id="ARBA00023136"/>
    </source>
</evidence>
<dbReference type="Pfam" id="PF01490">
    <property type="entry name" value="Aa_trans"/>
    <property type="match status" value="1"/>
</dbReference>
<sequence length="218" mass="23753">MNHLLKAPFCVHPKTGRICVPIDPEHCDEFDPTTVPTVAQLLEELNAADMEVDSETDWDRTSLGESIRFFRSAFLQPLLKSCKNIVDQLWWLSIVASVMSFTYSTIGLGLGVAQITANGKIGGSLTGISIGTVTQTQKVWRSFQALGDIAFAYSYSIILIEIQDTLKSPPSEAKTMKKATLVSVSVTTLFYMLCGAAGYAPFGHMAPGNLLTGFGFYI</sequence>
<evidence type="ECO:0000256" key="9">
    <source>
        <dbReference type="ARBA" id="ARBA00023294"/>
    </source>
</evidence>
<proteinExistence type="inferred from homology"/>
<organism evidence="13 14">
    <name type="scientific">Cucumis melo</name>
    <name type="common">Muskmelon</name>
    <dbReference type="NCBI Taxonomy" id="3656"/>
    <lineage>
        <taxon>Eukaryota</taxon>
        <taxon>Viridiplantae</taxon>
        <taxon>Streptophyta</taxon>
        <taxon>Embryophyta</taxon>
        <taxon>Tracheophyta</taxon>
        <taxon>Spermatophyta</taxon>
        <taxon>Magnoliopsida</taxon>
        <taxon>eudicotyledons</taxon>
        <taxon>Gunneridae</taxon>
        <taxon>Pentapetalae</taxon>
        <taxon>rosids</taxon>
        <taxon>fabids</taxon>
        <taxon>Cucurbitales</taxon>
        <taxon>Cucurbitaceae</taxon>
        <taxon>Benincaseae</taxon>
        <taxon>Cucumis</taxon>
    </lineage>
</organism>
<keyword evidence="5" id="KW-0769">Symport</keyword>
<dbReference type="Proteomes" id="UP001652600">
    <property type="component" value="Chromosome 11"/>
</dbReference>
<evidence type="ECO:0000313" key="13">
    <source>
        <dbReference type="Proteomes" id="UP001652600"/>
    </source>
</evidence>
<dbReference type="InterPro" id="IPR013057">
    <property type="entry name" value="AA_transpt_TM"/>
</dbReference>
<dbReference type="Gene3D" id="3.90.920.10">
    <property type="entry name" value="DNA primase, PRIM domain"/>
    <property type="match status" value="1"/>
</dbReference>
<keyword evidence="9" id="KW-0927">Auxin signaling pathway</keyword>
<reference evidence="14" key="1">
    <citation type="submission" date="2025-08" db="UniProtKB">
        <authorList>
            <consortium name="RefSeq"/>
        </authorList>
    </citation>
    <scope>IDENTIFICATION</scope>
    <source>
        <tissue evidence="14">Stem</tissue>
    </source>
</reference>
<evidence type="ECO:0000256" key="10">
    <source>
        <dbReference type="ARBA" id="ARBA00045588"/>
    </source>
</evidence>
<feature type="domain" description="Amino acid transporter transmembrane" evidence="12">
    <location>
        <begin position="86"/>
        <end position="217"/>
    </location>
</feature>
<comment type="function">
    <text evidence="10">Carrier protein involved in proton-driven auxin influx. Mediates the formation of auxin gradient from developing leaves (site of auxin biosynthesis) to tips by contributing to the loading of auxin in vascular tissues and facilitating acropetal (base to tip) auxin transport within inner tissues of the root apex, and basipetal (tip to base) auxin transport within outer tissues of the root apex. May be involved in lateral roots and nodules formation.</text>
</comment>
<feature type="transmembrane region" description="Helical" evidence="11">
    <location>
        <begin position="181"/>
        <end position="202"/>
    </location>
</feature>
<keyword evidence="8 11" id="KW-0472">Membrane</keyword>
<comment type="subcellular location">
    <subcellularLocation>
        <location evidence="1">Endomembrane system</location>
        <topology evidence="1">Multi-pass membrane protein</topology>
    </subcellularLocation>
</comment>
<dbReference type="SUPFAM" id="SSF56747">
    <property type="entry name" value="Prim-pol domain"/>
    <property type="match status" value="1"/>
</dbReference>
<evidence type="ECO:0000256" key="6">
    <source>
        <dbReference type="ARBA" id="ARBA00022970"/>
    </source>
</evidence>
<keyword evidence="3" id="KW-0813">Transport</keyword>
<keyword evidence="6" id="KW-0029">Amino-acid transport</keyword>
<evidence type="ECO:0000256" key="11">
    <source>
        <dbReference type="SAM" id="Phobius"/>
    </source>
</evidence>
<accession>A0ABM3KBC1</accession>
<evidence type="ECO:0000313" key="14">
    <source>
        <dbReference type="RefSeq" id="XP_050935078.1"/>
    </source>
</evidence>
<comment type="similarity">
    <text evidence="2">Belongs to the amino acid/polyamine transporter 2 family. Amino acid/auxin permease (AAAP) (TC 2.A.18.1) subfamily.</text>
</comment>
<gene>
    <name evidence="14" type="primary">LOC127143859</name>
</gene>
<keyword evidence="4 11" id="KW-0812">Transmembrane</keyword>
<dbReference type="GeneID" id="127143859"/>